<organism evidence="4 5">
    <name type="scientific">Monosiga brevicollis</name>
    <name type="common">Choanoflagellate</name>
    <dbReference type="NCBI Taxonomy" id="81824"/>
    <lineage>
        <taxon>Eukaryota</taxon>
        <taxon>Choanoflagellata</taxon>
        <taxon>Craspedida</taxon>
        <taxon>Salpingoecidae</taxon>
        <taxon>Monosiga</taxon>
    </lineage>
</organism>
<keyword evidence="2" id="KW-0472">Membrane</keyword>
<reference evidence="4 5" key="1">
    <citation type="journal article" date="2008" name="Nature">
        <title>The genome of the choanoflagellate Monosiga brevicollis and the origin of metazoans.</title>
        <authorList>
            <consortium name="JGI Sequencing"/>
            <person name="King N."/>
            <person name="Westbrook M.J."/>
            <person name="Young S.L."/>
            <person name="Kuo A."/>
            <person name="Abedin M."/>
            <person name="Chapman J."/>
            <person name="Fairclough S."/>
            <person name="Hellsten U."/>
            <person name="Isogai Y."/>
            <person name="Letunic I."/>
            <person name="Marr M."/>
            <person name="Pincus D."/>
            <person name="Putnam N."/>
            <person name="Rokas A."/>
            <person name="Wright K.J."/>
            <person name="Zuzow R."/>
            <person name="Dirks W."/>
            <person name="Good M."/>
            <person name="Goodstein D."/>
            <person name="Lemons D."/>
            <person name="Li W."/>
            <person name="Lyons J.B."/>
            <person name="Morris A."/>
            <person name="Nichols S."/>
            <person name="Richter D.J."/>
            <person name="Salamov A."/>
            <person name="Bork P."/>
            <person name="Lim W.A."/>
            <person name="Manning G."/>
            <person name="Miller W.T."/>
            <person name="McGinnis W."/>
            <person name="Shapiro H."/>
            <person name="Tjian R."/>
            <person name="Grigoriev I.V."/>
            <person name="Rokhsar D."/>
        </authorList>
    </citation>
    <scope>NUCLEOTIDE SEQUENCE [LARGE SCALE GENOMIC DNA]</scope>
    <source>
        <strain evidence="5">MX1 / ATCC 50154</strain>
    </source>
</reference>
<keyword evidence="3" id="KW-0732">Signal</keyword>
<dbReference type="GeneID" id="5889361"/>
<keyword evidence="2" id="KW-0812">Transmembrane</keyword>
<proteinExistence type="predicted"/>
<dbReference type="Proteomes" id="UP000001357">
    <property type="component" value="Unassembled WGS sequence"/>
</dbReference>
<dbReference type="InterPro" id="IPR036439">
    <property type="entry name" value="Dockerin_dom_sf"/>
</dbReference>
<evidence type="ECO:0000313" key="5">
    <source>
        <dbReference type="Proteomes" id="UP000001357"/>
    </source>
</evidence>
<dbReference type="EMBL" id="CH991546">
    <property type="protein sequence ID" value="EDQ91070.1"/>
    <property type="molecule type" value="Genomic_DNA"/>
</dbReference>
<dbReference type="GO" id="GO:0000272">
    <property type="term" value="P:polysaccharide catabolic process"/>
    <property type="evidence" value="ECO:0007669"/>
    <property type="project" value="InterPro"/>
</dbReference>
<dbReference type="RefSeq" id="XP_001744367.1">
    <property type="nucleotide sequence ID" value="XM_001744315.1"/>
</dbReference>
<name>A9UUC3_MONBE</name>
<keyword evidence="5" id="KW-1185">Reference proteome</keyword>
<keyword evidence="2" id="KW-1133">Transmembrane helix</keyword>
<feature type="region of interest" description="Disordered" evidence="1">
    <location>
        <begin position="268"/>
        <end position="288"/>
    </location>
</feature>
<dbReference type="InParanoid" id="A9UUC3"/>
<feature type="compositionally biased region" description="Polar residues" evidence="1">
    <location>
        <begin position="269"/>
        <end position="283"/>
    </location>
</feature>
<evidence type="ECO:0000313" key="4">
    <source>
        <dbReference type="EMBL" id="EDQ91070.1"/>
    </source>
</evidence>
<dbReference type="Gene3D" id="1.10.1330.10">
    <property type="entry name" value="Dockerin domain"/>
    <property type="match status" value="1"/>
</dbReference>
<protein>
    <submittedName>
        <fullName evidence="4">Uncharacterized protein</fullName>
    </submittedName>
</protein>
<dbReference type="KEGG" id="mbr:MONBRDRAFT_6820"/>
<accession>A9UUC3</accession>
<feature type="chain" id="PRO_5002744437" evidence="3">
    <location>
        <begin position="27"/>
        <end position="1790"/>
    </location>
</feature>
<feature type="signal peptide" evidence="3">
    <location>
        <begin position="1"/>
        <end position="26"/>
    </location>
</feature>
<evidence type="ECO:0000256" key="2">
    <source>
        <dbReference type="SAM" id="Phobius"/>
    </source>
</evidence>
<evidence type="ECO:0000256" key="1">
    <source>
        <dbReference type="SAM" id="MobiDB-lite"/>
    </source>
</evidence>
<feature type="transmembrane region" description="Helical" evidence="2">
    <location>
        <begin position="1762"/>
        <end position="1787"/>
    </location>
</feature>
<sequence>MAPNQSIGALLTMIVVSGPLMLPIQAQVIETCVGRPVGQPCAFEPCVAGICFFETCVAQATRTDATPCNTTSDDPSAGFTAQLGVCYGGQCFINDTRTDRPSIGLGHGPRLTAGPSYIVNSAGQALIFASNLSDAHMEFPGWYPGSTLAVGDLLWRTAQLRVLVTQVARDLVSPRGVLQLSVVPCDPNVQDSPHWATLAQAHKLCLSAPDRNASCAILHCPLSAGASQPRVCLASFAASAWRSTDTLGPSIPMVFERREHANARAHLDATTTCEPTSSQSSSDLRLPRVPRPLDALGDNELEARLYRNATALGLPQLYTLHLASRLALRDASLRLTQVPKCGCFAGPGANTTAHDTEACASTLQLVFGTVSPDLALPFTYTGQDTCHLALHISGTRPDGSRHEQPILVASDWSNLSSTVPVPSSSAFASMYAEVLQPPALCLNASAPLHLTTLTLVGPDTNPQREKIICSASAAFGSCKLGGTVRMVQFEDAALRIGQHIVPRVLGQPNITLTSNAHAWGGTSDWFLSEHGIQSCAPMIGPPITMTAHANASTSTSHSLLLLPVTALSDEWRAVNWTMPAPHGPGHIIGLPASLSWQTLEVFHLTSWMATARWPARFEVLAIPFVLVPNTTLGPSWDSMPDSLSNLAVTTLQPGRNYVLLLQGIDRAGASMPLDPMHLKLRTLRGTLSADRGMPEFRAPLQGSATIVAQWQPPSCAFPLLERTVLLPVADDPVDVAVSTLPSLLTAPADADLFVLVGAADVASRLQLRMSTPIPGLELDPAEASLDVHARAMGFTLVNGSLTIAQNTQVMGNHSLRLTLADDVEAILDVTIVRATELQCGLVWLDDRRPVGTRYLTSVARTNWQPLCLECTMIDSRSHTHVVTAGLNASTTNLVPWKTAADDRLCFTLQNSSNDAVHLAVSLLALHEGVTLPLIDSTSVVQGVVALSSNGPAVVRGLPNATVALPAVLVLENGARLPATPATLARFNLTLAVPVNDQGLTVMRAAPPVFSTLHVRGTSCNSTVSVMGPSINASLSLAVEVDGESGDLHWTDDGQLGLHTWWSANQSVIRPSGLAVAVQVVGQSDFVQQVRGFDGCLTSLNVQFGTPAVVTLFVICHEPSLWNEDSFLLAQINNGNLAEAFDTTLLSLDVWWSNGSFTTKVSTPRPMPAASRACGNAAHSNWTKAYEARQIPKKSSSWAALDVTGDGGFDIRDAAQVLRLALEGTSATTAYLRNMGPDACLRCLDSTADGRVTIEDARLLLQVLAGRAFVPTLLTQSCPGAVGVNKTTSNSSASTGLANSTGENINEGATEISQAKAVSATRLSLAGWQAPLAHPFFWVVRLSNGSFDLWASQTELVDASPLATRMSAASVEEVAIIWPADDRGQLLALQSGAGTVNMYEPHLSVPLQASTNSTPSVASVAAPLIENLDPCVPEGLPMAMSDDGAVPQMESYATSFGFGALSIWLQWTEAPVLEIHLSASTKWKSQTLAGQTLVLACANASSCDLCWRFGDAVGNSLETCRVIVANWTFADPTGQFWHHVFFGVWGDELWWAVDGQLLWRSRRILLALQQLPTPFTEHNVSVSGLTPPRTQAVAAGLPQNRTQMPELLAAACMCSRPTINMLNLTLRLPSGTARACDHERQSFVQQLVVIVASILLLPDRDVVLNNLSCTASEVDAALLVRTAPNHNITGLDVHCSQLFAFELFIDEWQIACLCPIGTCPQSADCHASRHGSFECTQPVTTKMVSTAAGSFADNAEQRRESSAWPAVLIALLLGLLSVMFTALITYVAGIS</sequence>
<evidence type="ECO:0000256" key="3">
    <source>
        <dbReference type="SAM" id="SignalP"/>
    </source>
</evidence>
<gene>
    <name evidence="4" type="ORF">MONBRDRAFT_6820</name>
</gene>